<dbReference type="InterPro" id="IPR000086">
    <property type="entry name" value="NUDIX_hydrolase_dom"/>
</dbReference>
<dbReference type="GO" id="GO:0008727">
    <property type="term" value="F:GDP-mannose mannosyl hydrolase activity"/>
    <property type="evidence" value="ECO:0007669"/>
    <property type="project" value="InterPro"/>
</dbReference>
<evidence type="ECO:0000256" key="2">
    <source>
        <dbReference type="ARBA" id="ARBA00022801"/>
    </source>
</evidence>
<dbReference type="CDD" id="cd03430">
    <property type="entry name" value="NUDIX_GDPMH_NudD"/>
    <property type="match status" value="1"/>
</dbReference>
<accession>A0AAP4UXQ7</accession>
<keyword evidence="8" id="KW-0326">Glycosidase</keyword>
<organism evidence="8 9">
    <name type="scientific">Aliarcobacter butzleri</name>
    <dbReference type="NCBI Taxonomy" id="28197"/>
    <lineage>
        <taxon>Bacteria</taxon>
        <taxon>Pseudomonadati</taxon>
        <taxon>Campylobacterota</taxon>
        <taxon>Epsilonproteobacteria</taxon>
        <taxon>Campylobacterales</taxon>
        <taxon>Arcobacteraceae</taxon>
        <taxon>Aliarcobacter</taxon>
    </lineage>
</organism>
<evidence type="ECO:0000256" key="3">
    <source>
        <dbReference type="ARBA" id="ARBA00022842"/>
    </source>
</evidence>
<dbReference type="NCBIfam" id="NF011963">
    <property type="entry name" value="PRK15434.1"/>
    <property type="match status" value="1"/>
</dbReference>
<evidence type="ECO:0000313" key="8">
    <source>
        <dbReference type="EMBL" id="MDN5131510.1"/>
    </source>
</evidence>
<dbReference type="PROSITE" id="PS51462">
    <property type="entry name" value="NUDIX"/>
    <property type="match status" value="1"/>
</dbReference>
<protein>
    <submittedName>
        <fullName evidence="8">GDP-mannose mannosyl hydrolase</fullName>
        <ecNumber evidence="8">3.2.1.42</ecNumber>
    </submittedName>
</protein>
<proteinExistence type="predicted"/>
<dbReference type="EC" id="3.2.1.42" evidence="8"/>
<keyword evidence="3 5" id="KW-0460">Magnesium</keyword>
<keyword evidence="2 8" id="KW-0378">Hydrolase</keyword>
<evidence type="ECO:0000256" key="5">
    <source>
        <dbReference type="PIRSR" id="PIRSR037599-3"/>
    </source>
</evidence>
<feature type="domain" description="Nudix hydrolase" evidence="7">
    <location>
        <begin position="12"/>
        <end position="147"/>
    </location>
</feature>
<dbReference type="InterPro" id="IPR015797">
    <property type="entry name" value="NUDIX_hydrolase-like_dom_sf"/>
</dbReference>
<dbReference type="RefSeq" id="WP_175531124.1">
    <property type="nucleotide sequence ID" value="NZ_JABWGL010000015.1"/>
</dbReference>
<comment type="cofactor">
    <cofactor evidence="5">
        <name>Mg(2+)</name>
        <dbReference type="ChEBI" id="CHEBI:18420"/>
    </cofactor>
    <text evidence="5">Binds 1 Mg(2+) ion per subunit.</text>
</comment>
<dbReference type="GO" id="GO:0047917">
    <property type="term" value="F:GDP-glucosidase activity"/>
    <property type="evidence" value="ECO:0007669"/>
    <property type="project" value="UniProtKB-EC"/>
</dbReference>
<keyword evidence="1 5" id="KW-0479">Metal-binding</keyword>
<dbReference type="SUPFAM" id="SSF55811">
    <property type="entry name" value="Nudix"/>
    <property type="match status" value="1"/>
</dbReference>
<feature type="site" description="Critical for catalysis" evidence="4">
    <location>
        <position position="121"/>
    </location>
</feature>
<feature type="binding site" evidence="5">
    <location>
        <position position="68"/>
    </location>
    <ligand>
        <name>Mg(2+)</name>
        <dbReference type="ChEBI" id="CHEBI:18420"/>
    </ligand>
</feature>
<evidence type="ECO:0000256" key="6">
    <source>
        <dbReference type="PIRSR" id="PIRSR037599-4"/>
    </source>
</evidence>
<sequence>MLELDKFKTLVDIAPLVSIDFIIKNQDNKILLGKRVNKPACGYFFTLGGRVFKNETINEAKKRVLKDEIGLNIEDFNPKFIGVFEHFYKDSFVDDNISTHYVNLAYEINISYIQDLPNKQHSNYIWLSLNELLNFNEVHKYVKDYFN</sequence>
<dbReference type="PANTHER" id="PTHR43046:SF12">
    <property type="entry name" value="GDP-MANNOSE MANNOSYL HYDROLASE"/>
    <property type="match status" value="1"/>
</dbReference>
<feature type="binding site" evidence="5">
    <location>
        <position position="48"/>
    </location>
    <ligand>
        <name>Mg(2+)</name>
        <dbReference type="ChEBI" id="CHEBI:18420"/>
    </ligand>
</feature>
<comment type="caution">
    <text evidence="8">The sequence shown here is derived from an EMBL/GenBank/DDBJ whole genome shotgun (WGS) entry which is preliminary data.</text>
</comment>
<gene>
    <name evidence="8" type="ORF">PJV92_02105</name>
</gene>
<dbReference type="AlphaFoldDB" id="A0AAP4UXQ7"/>
<dbReference type="EMBL" id="JAQJJM010000003">
    <property type="protein sequence ID" value="MDN5131510.1"/>
    <property type="molecule type" value="Genomic_DNA"/>
</dbReference>
<name>A0AAP4UXQ7_9BACT</name>
<reference evidence="8" key="2">
    <citation type="submission" date="2023-01" db="EMBL/GenBank/DDBJ databases">
        <authorList>
            <person name="Uljanovas D."/>
        </authorList>
    </citation>
    <scope>NUCLEOTIDE SEQUENCE</scope>
    <source>
        <strain evidence="8">H19</strain>
    </source>
</reference>
<dbReference type="Proteomes" id="UP001171508">
    <property type="component" value="Unassembled WGS sequence"/>
</dbReference>
<evidence type="ECO:0000256" key="1">
    <source>
        <dbReference type="ARBA" id="ARBA00022723"/>
    </source>
</evidence>
<feature type="binding site" evidence="5">
    <location>
        <position position="120"/>
    </location>
    <ligand>
        <name>Mg(2+)</name>
        <dbReference type="ChEBI" id="CHEBI:18420"/>
    </ligand>
</feature>
<reference evidence="8" key="1">
    <citation type="journal article" date="2023" name="Microorganisms">
        <title>Genomic Characterization of Arcobacter butzleri Strains Isolated from Various Sources in Lithuania.</title>
        <authorList>
            <person name="Uljanovas D."/>
            <person name="Golz G."/>
            <person name="Fleischmann S."/>
            <person name="Kudirkiene E."/>
            <person name="Kasetiene N."/>
            <person name="Grineviciene A."/>
            <person name="Tamuleviciene E."/>
            <person name="Aksomaitiene J."/>
            <person name="Alter T."/>
            <person name="Malakauskas M."/>
        </authorList>
    </citation>
    <scope>NUCLEOTIDE SEQUENCE</scope>
    <source>
        <strain evidence="8">H19</strain>
    </source>
</reference>
<dbReference type="PIRSF" id="PIRSF037599">
    <property type="entry name" value="GDPMH"/>
    <property type="match status" value="1"/>
</dbReference>
<dbReference type="Pfam" id="PF00293">
    <property type="entry name" value="NUDIX"/>
    <property type="match status" value="1"/>
</dbReference>
<dbReference type="Gene3D" id="3.90.79.10">
    <property type="entry name" value="Nucleoside Triphosphate Pyrophosphohydrolase"/>
    <property type="match status" value="1"/>
</dbReference>
<feature type="short sequence motif" description="Nudix box" evidence="6">
    <location>
        <begin position="49"/>
        <end position="70"/>
    </location>
</feature>
<evidence type="ECO:0000256" key="4">
    <source>
        <dbReference type="PIRSR" id="PIRSR037599-1"/>
    </source>
</evidence>
<dbReference type="PANTHER" id="PTHR43046">
    <property type="entry name" value="GDP-MANNOSE MANNOSYL HYDROLASE"/>
    <property type="match status" value="1"/>
</dbReference>
<dbReference type="InterPro" id="IPR033715">
    <property type="entry name" value="GDPMH"/>
</dbReference>
<dbReference type="GO" id="GO:0046872">
    <property type="term" value="F:metal ion binding"/>
    <property type="evidence" value="ECO:0007669"/>
    <property type="project" value="UniProtKB-KW"/>
</dbReference>
<evidence type="ECO:0000259" key="7">
    <source>
        <dbReference type="PROSITE" id="PS51462"/>
    </source>
</evidence>
<evidence type="ECO:0000313" key="9">
    <source>
        <dbReference type="Proteomes" id="UP001171508"/>
    </source>
</evidence>